<evidence type="ECO:0000313" key="9">
    <source>
        <dbReference type="Proteomes" id="UP000555407"/>
    </source>
</evidence>
<dbReference type="AlphaFoldDB" id="A0A7X5ZZB5"/>
<evidence type="ECO:0000313" key="8">
    <source>
        <dbReference type="EMBL" id="NIK56031.1"/>
    </source>
</evidence>
<keyword evidence="9" id="KW-1185">Reference proteome</keyword>
<comment type="caution">
    <text evidence="8">The sequence shown here is derived from an EMBL/GenBank/DDBJ whole genome shotgun (WGS) entry which is preliminary data.</text>
</comment>
<dbReference type="PROSITE" id="PS00798">
    <property type="entry name" value="ALDOKETO_REDUCTASE_1"/>
    <property type="match status" value="1"/>
</dbReference>
<dbReference type="PROSITE" id="PS00062">
    <property type="entry name" value="ALDOKETO_REDUCTASE_2"/>
    <property type="match status" value="1"/>
</dbReference>
<keyword evidence="3" id="KW-0560">Oxidoreductase</keyword>
<evidence type="ECO:0000256" key="1">
    <source>
        <dbReference type="ARBA" id="ARBA00007905"/>
    </source>
</evidence>
<dbReference type="PIRSF" id="PIRSF000097">
    <property type="entry name" value="AKR"/>
    <property type="match status" value="1"/>
</dbReference>
<protein>
    <submittedName>
        <fullName evidence="8">Diketogulonate reductase-like aldo/keto reductase</fullName>
    </submittedName>
</protein>
<evidence type="ECO:0000256" key="4">
    <source>
        <dbReference type="PIRSR" id="PIRSR000097-1"/>
    </source>
</evidence>
<feature type="site" description="Lowers pKa of active site Tyr" evidence="6">
    <location>
        <position position="74"/>
    </location>
</feature>
<feature type="domain" description="NADP-dependent oxidoreductase" evidence="7">
    <location>
        <begin position="22"/>
        <end position="256"/>
    </location>
</feature>
<dbReference type="PRINTS" id="PR00069">
    <property type="entry name" value="ALDKETRDTASE"/>
</dbReference>
<dbReference type="InterPro" id="IPR036812">
    <property type="entry name" value="NAD(P)_OxRdtase_dom_sf"/>
</dbReference>
<evidence type="ECO:0000259" key="7">
    <source>
        <dbReference type="Pfam" id="PF00248"/>
    </source>
</evidence>
<dbReference type="FunFam" id="3.20.20.100:FF:000015">
    <property type="entry name" value="Oxidoreductase, aldo/keto reductase family"/>
    <property type="match status" value="1"/>
</dbReference>
<organism evidence="8 9">
    <name type="scientific">Kribbella shirazensis</name>
    <dbReference type="NCBI Taxonomy" id="1105143"/>
    <lineage>
        <taxon>Bacteria</taxon>
        <taxon>Bacillati</taxon>
        <taxon>Actinomycetota</taxon>
        <taxon>Actinomycetes</taxon>
        <taxon>Propionibacteriales</taxon>
        <taxon>Kribbellaceae</taxon>
        <taxon>Kribbella</taxon>
    </lineage>
</organism>
<dbReference type="Gene3D" id="3.20.20.100">
    <property type="entry name" value="NADP-dependent oxidoreductase domain"/>
    <property type="match status" value="1"/>
</dbReference>
<feature type="binding site" evidence="5">
    <location>
        <position position="107"/>
    </location>
    <ligand>
        <name>substrate</name>
    </ligand>
</feature>
<gene>
    <name evidence="8" type="ORF">BJY22_001748</name>
</gene>
<dbReference type="InterPro" id="IPR018170">
    <property type="entry name" value="Aldo/ket_reductase_CS"/>
</dbReference>
<evidence type="ECO:0000256" key="5">
    <source>
        <dbReference type="PIRSR" id="PIRSR000097-2"/>
    </source>
</evidence>
<feature type="active site" description="Proton donor" evidence="4">
    <location>
        <position position="49"/>
    </location>
</feature>
<dbReference type="GO" id="GO:0016616">
    <property type="term" value="F:oxidoreductase activity, acting on the CH-OH group of donors, NAD or NADP as acceptor"/>
    <property type="evidence" value="ECO:0007669"/>
    <property type="project" value="UniProtKB-ARBA"/>
</dbReference>
<name>A0A7X5ZZB5_9ACTN</name>
<dbReference type="Pfam" id="PF00248">
    <property type="entry name" value="Aldo_ket_red"/>
    <property type="match status" value="1"/>
</dbReference>
<dbReference type="EMBL" id="JAASRO010000001">
    <property type="protein sequence ID" value="NIK56031.1"/>
    <property type="molecule type" value="Genomic_DNA"/>
</dbReference>
<keyword evidence="2" id="KW-0521">NADP</keyword>
<dbReference type="Proteomes" id="UP000555407">
    <property type="component" value="Unassembled WGS sequence"/>
</dbReference>
<dbReference type="SUPFAM" id="SSF51430">
    <property type="entry name" value="NAD(P)-linked oxidoreductase"/>
    <property type="match status" value="1"/>
</dbReference>
<comment type="similarity">
    <text evidence="1">Belongs to the aldo/keto reductase family.</text>
</comment>
<evidence type="ECO:0000256" key="3">
    <source>
        <dbReference type="ARBA" id="ARBA00023002"/>
    </source>
</evidence>
<dbReference type="InterPro" id="IPR023210">
    <property type="entry name" value="NADP_OxRdtase_dom"/>
</dbReference>
<dbReference type="InterPro" id="IPR020471">
    <property type="entry name" value="AKR"/>
</dbReference>
<proteinExistence type="inferred from homology"/>
<evidence type="ECO:0000256" key="2">
    <source>
        <dbReference type="ARBA" id="ARBA00022857"/>
    </source>
</evidence>
<dbReference type="PROSITE" id="PS00063">
    <property type="entry name" value="ALDOKETO_REDUCTASE_3"/>
    <property type="match status" value="1"/>
</dbReference>
<dbReference type="PANTHER" id="PTHR43827:SF3">
    <property type="entry name" value="NADP-DEPENDENT OXIDOREDUCTASE DOMAIN-CONTAINING PROTEIN"/>
    <property type="match status" value="1"/>
</dbReference>
<dbReference type="PANTHER" id="PTHR43827">
    <property type="entry name" value="2,5-DIKETO-D-GLUCONIC ACID REDUCTASE"/>
    <property type="match status" value="1"/>
</dbReference>
<evidence type="ECO:0000256" key="6">
    <source>
        <dbReference type="PIRSR" id="PIRSR000097-3"/>
    </source>
</evidence>
<reference evidence="8 9" key="1">
    <citation type="submission" date="2020-03" db="EMBL/GenBank/DDBJ databases">
        <title>Sequencing the genomes of 1000 actinobacteria strains.</title>
        <authorList>
            <person name="Klenk H.-P."/>
        </authorList>
    </citation>
    <scope>NUCLEOTIDE SEQUENCE [LARGE SCALE GENOMIC DNA]</scope>
    <source>
        <strain evidence="8 9">DSM 45490</strain>
    </source>
</reference>
<accession>A0A7X5ZZB5</accession>
<sequence>MVPTVKLNNGVEMPQLGYGVFQVPNDETAAAVAHALEAGYRSIDTAAAYQNEAGVGQALAASGIDRSDLFITTKLWNADQGYDSTLKAFEQSLSLLGLEYLDLYLIHWPTPARDLYVDSWRALEKLYADGLVRAIGVSNFQPDHLDRLTGITPAVNQVELHPYLQQAEVRAYDSDFGIRTEAWSPLAKGGGLLDEPAITKLAAQYERTPAQIVLRWHLQLGNIVIPKSVTPSRIRENRDVFDFTLTDEDIATLTTLDRGERTGPDPDTFNAACRNARDRVDEDRRMVGVA</sequence>